<organism evidence="2 3">
    <name type="scientific">Nonomuraea cavernae</name>
    <dbReference type="NCBI Taxonomy" id="2045107"/>
    <lineage>
        <taxon>Bacteria</taxon>
        <taxon>Bacillati</taxon>
        <taxon>Actinomycetota</taxon>
        <taxon>Actinomycetes</taxon>
        <taxon>Streptosporangiales</taxon>
        <taxon>Streptosporangiaceae</taxon>
        <taxon>Nonomuraea</taxon>
    </lineage>
</organism>
<proteinExistence type="predicted"/>
<dbReference type="Proteomes" id="UP000646523">
    <property type="component" value="Unassembled WGS sequence"/>
</dbReference>
<comment type="caution">
    <text evidence="2">The sequence shown here is derived from an EMBL/GenBank/DDBJ whole genome shotgun (WGS) entry which is preliminary data.</text>
</comment>
<reference evidence="2" key="2">
    <citation type="submission" date="2020-09" db="EMBL/GenBank/DDBJ databases">
        <authorList>
            <person name="Sun Q."/>
            <person name="Zhou Y."/>
        </authorList>
    </citation>
    <scope>NUCLEOTIDE SEQUENCE</scope>
    <source>
        <strain evidence="2">CGMCC 4.7368</strain>
    </source>
</reference>
<feature type="compositionally biased region" description="Acidic residues" evidence="1">
    <location>
        <begin position="18"/>
        <end position="27"/>
    </location>
</feature>
<feature type="region of interest" description="Disordered" evidence="1">
    <location>
        <begin position="1"/>
        <end position="61"/>
    </location>
</feature>
<dbReference type="AlphaFoldDB" id="A0A917YT54"/>
<gene>
    <name evidence="2" type="ORF">GCM10012289_12880</name>
</gene>
<evidence type="ECO:0000313" key="2">
    <source>
        <dbReference type="EMBL" id="GGO64144.1"/>
    </source>
</evidence>
<evidence type="ECO:0000256" key="1">
    <source>
        <dbReference type="SAM" id="MobiDB-lite"/>
    </source>
</evidence>
<dbReference type="EMBL" id="BMNH01000002">
    <property type="protein sequence ID" value="GGO64144.1"/>
    <property type="molecule type" value="Genomic_DNA"/>
</dbReference>
<name>A0A917YT54_9ACTN</name>
<protein>
    <submittedName>
        <fullName evidence="2">Uncharacterized protein</fullName>
    </submittedName>
</protein>
<reference evidence="2" key="1">
    <citation type="journal article" date="2014" name="Int. J. Syst. Evol. Microbiol.">
        <title>Complete genome sequence of Corynebacterium casei LMG S-19264T (=DSM 44701T), isolated from a smear-ripened cheese.</title>
        <authorList>
            <consortium name="US DOE Joint Genome Institute (JGI-PGF)"/>
            <person name="Walter F."/>
            <person name="Albersmeier A."/>
            <person name="Kalinowski J."/>
            <person name="Ruckert C."/>
        </authorList>
    </citation>
    <scope>NUCLEOTIDE SEQUENCE</scope>
    <source>
        <strain evidence="2">CGMCC 4.7368</strain>
    </source>
</reference>
<dbReference type="RefSeq" id="WP_189123017.1">
    <property type="nucleotide sequence ID" value="NZ_BMNH01000002.1"/>
</dbReference>
<accession>A0A917YT54</accession>
<sequence>MSQPDETAPLADRRDPEEDHGEPEFADEFSPSPTDPANQSEGDPDEEVHGQAEGYDEPTEA</sequence>
<feature type="compositionally biased region" description="Polar residues" evidence="1">
    <location>
        <begin position="31"/>
        <end position="41"/>
    </location>
</feature>
<keyword evidence="3" id="KW-1185">Reference proteome</keyword>
<evidence type="ECO:0000313" key="3">
    <source>
        <dbReference type="Proteomes" id="UP000646523"/>
    </source>
</evidence>